<feature type="domain" description="GGDEF" evidence="7">
    <location>
        <begin position="484"/>
        <end position="617"/>
    </location>
</feature>
<name>A0A1I5F130_9ACTN</name>
<dbReference type="CDD" id="cd01948">
    <property type="entry name" value="EAL"/>
    <property type="match status" value="1"/>
</dbReference>
<gene>
    <name evidence="8" type="ORF">SAMN05660359_01759</name>
</gene>
<dbReference type="CDD" id="cd01949">
    <property type="entry name" value="GGDEF"/>
    <property type="match status" value="1"/>
</dbReference>
<dbReference type="InterPro" id="IPR003660">
    <property type="entry name" value="HAMP_dom"/>
</dbReference>
<dbReference type="OrthoDB" id="23692at2"/>
<accession>A0A1I5F130</accession>
<dbReference type="InterPro" id="IPR052155">
    <property type="entry name" value="Biofilm_reg_signaling"/>
</dbReference>
<evidence type="ECO:0000256" key="3">
    <source>
        <dbReference type="SAM" id="MobiDB-lite"/>
    </source>
</evidence>
<evidence type="ECO:0000259" key="6">
    <source>
        <dbReference type="PROSITE" id="PS50885"/>
    </source>
</evidence>
<evidence type="ECO:0000256" key="4">
    <source>
        <dbReference type="SAM" id="Phobius"/>
    </source>
</evidence>
<dbReference type="GO" id="GO:0016020">
    <property type="term" value="C:membrane"/>
    <property type="evidence" value="ECO:0007669"/>
    <property type="project" value="InterPro"/>
</dbReference>
<dbReference type="Gene3D" id="3.20.20.450">
    <property type="entry name" value="EAL domain"/>
    <property type="match status" value="1"/>
</dbReference>
<dbReference type="SUPFAM" id="SSF55073">
    <property type="entry name" value="Nucleotide cyclase"/>
    <property type="match status" value="1"/>
</dbReference>
<dbReference type="EMBL" id="FOWE01000004">
    <property type="protein sequence ID" value="SFO17306.1"/>
    <property type="molecule type" value="Genomic_DNA"/>
</dbReference>
<feature type="transmembrane region" description="Helical" evidence="4">
    <location>
        <begin position="16"/>
        <end position="41"/>
    </location>
</feature>
<evidence type="ECO:0000259" key="5">
    <source>
        <dbReference type="PROSITE" id="PS50883"/>
    </source>
</evidence>
<dbReference type="PROSITE" id="PS50885">
    <property type="entry name" value="HAMP"/>
    <property type="match status" value="1"/>
</dbReference>
<keyword evidence="2 4" id="KW-1133">Transmembrane helix</keyword>
<evidence type="ECO:0000313" key="9">
    <source>
        <dbReference type="Proteomes" id="UP000183642"/>
    </source>
</evidence>
<keyword evidence="9" id="KW-1185">Reference proteome</keyword>
<evidence type="ECO:0000256" key="1">
    <source>
        <dbReference type="ARBA" id="ARBA00022692"/>
    </source>
</evidence>
<dbReference type="Proteomes" id="UP000183642">
    <property type="component" value="Unassembled WGS sequence"/>
</dbReference>
<dbReference type="PANTHER" id="PTHR44757:SF2">
    <property type="entry name" value="BIOFILM ARCHITECTURE MAINTENANCE PROTEIN MBAA"/>
    <property type="match status" value="1"/>
</dbReference>
<protein>
    <submittedName>
        <fullName evidence="8">Diguanylate cyclase (GGDEF) domain-containing protein</fullName>
    </submittedName>
</protein>
<dbReference type="Pfam" id="PF00563">
    <property type="entry name" value="EAL"/>
    <property type="match status" value="1"/>
</dbReference>
<dbReference type="NCBIfam" id="TIGR00254">
    <property type="entry name" value="GGDEF"/>
    <property type="match status" value="1"/>
</dbReference>
<feature type="domain" description="HAMP" evidence="6">
    <location>
        <begin position="351"/>
        <end position="402"/>
    </location>
</feature>
<evidence type="ECO:0000259" key="7">
    <source>
        <dbReference type="PROSITE" id="PS50887"/>
    </source>
</evidence>
<dbReference type="InterPro" id="IPR001633">
    <property type="entry name" value="EAL_dom"/>
</dbReference>
<dbReference type="SMART" id="SM00052">
    <property type="entry name" value="EAL"/>
    <property type="match status" value="1"/>
</dbReference>
<feature type="domain" description="EAL" evidence="5">
    <location>
        <begin position="626"/>
        <end position="881"/>
    </location>
</feature>
<dbReference type="PANTHER" id="PTHR44757">
    <property type="entry name" value="DIGUANYLATE CYCLASE DGCP"/>
    <property type="match status" value="1"/>
</dbReference>
<proteinExistence type="predicted"/>
<organism evidence="8 9">
    <name type="scientific">Geodermatophilus obscurus</name>
    <dbReference type="NCBI Taxonomy" id="1861"/>
    <lineage>
        <taxon>Bacteria</taxon>
        <taxon>Bacillati</taxon>
        <taxon>Actinomycetota</taxon>
        <taxon>Actinomycetes</taxon>
        <taxon>Geodermatophilales</taxon>
        <taxon>Geodermatophilaceae</taxon>
        <taxon>Geodermatophilus</taxon>
    </lineage>
</organism>
<evidence type="ECO:0000313" key="8">
    <source>
        <dbReference type="EMBL" id="SFO17306.1"/>
    </source>
</evidence>
<keyword evidence="4" id="KW-0472">Membrane</keyword>
<reference evidence="9" key="1">
    <citation type="submission" date="2016-10" db="EMBL/GenBank/DDBJ databases">
        <authorList>
            <person name="Varghese N."/>
            <person name="Submissions S."/>
        </authorList>
    </citation>
    <scope>NUCLEOTIDE SEQUENCE [LARGE SCALE GENOMIC DNA]</scope>
    <source>
        <strain evidence="9">DSM 43161</strain>
    </source>
</reference>
<feature type="compositionally biased region" description="Pro residues" evidence="3">
    <location>
        <begin position="880"/>
        <end position="891"/>
    </location>
</feature>
<dbReference type="AlphaFoldDB" id="A0A1I5F130"/>
<dbReference type="RefSeq" id="WP_075013171.1">
    <property type="nucleotide sequence ID" value="NZ_FOWE01000004.1"/>
</dbReference>
<dbReference type="InterPro" id="IPR029787">
    <property type="entry name" value="Nucleotide_cyclase"/>
</dbReference>
<dbReference type="PROSITE" id="PS50883">
    <property type="entry name" value="EAL"/>
    <property type="match status" value="1"/>
</dbReference>
<feature type="region of interest" description="Disordered" evidence="3">
    <location>
        <begin position="877"/>
        <end position="900"/>
    </location>
</feature>
<dbReference type="GO" id="GO:0007165">
    <property type="term" value="P:signal transduction"/>
    <property type="evidence" value="ECO:0007669"/>
    <property type="project" value="InterPro"/>
</dbReference>
<dbReference type="InterPro" id="IPR035919">
    <property type="entry name" value="EAL_sf"/>
</dbReference>
<dbReference type="Pfam" id="PF00672">
    <property type="entry name" value="HAMP"/>
    <property type="match status" value="1"/>
</dbReference>
<dbReference type="InterPro" id="IPR000160">
    <property type="entry name" value="GGDEF_dom"/>
</dbReference>
<dbReference type="Gene3D" id="3.30.70.270">
    <property type="match status" value="1"/>
</dbReference>
<dbReference type="Pfam" id="PF00990">
    <property type="entry name" value="GGDEF"/>
    <property type="match status" value="1"/>
</dbReference>
<evidence type="ECO:0000256" key="2">
    <source>
        <dbReference type="ARBA" id="ARBA00022989"/>
    </source>
</evidence>
<dbReference type="SUPFAM" id="SSF141868">
    <property type="entry name" value="EAL domain-like"/>
    <property type="match status" value="1"/>
</dbReference>
<dbReference type="PROSITE" id="PS50887">
    <property type="entry name" value="GGDEF"/>
    <property type="match status" value="1"/>
</dbReference>
<keyword evidence="1 4" id="KW-0812">Transmembrane</keyword>
<dbReference type="InterPro" id="IPR043128">
    <property type="entry name" value="Rev_trsase/Diguanyl_cyclase"/>
</dbReference>
<dbReference type="SMART" id="SM00267">
    <property type="entry name" value="GGDEF"/>
    <property type="match status" value="1"/>
</dbReference>
<sequence length="900" mass="94747">MTADPTTRTKRRGVALWWYLTALVAVPLVGVGVLATLVVVTRGAQVGSAARAEDAIRTVAQLDAVRAAAEQEILPALALAVIDDPAAADELGVSPVVLGGARGIALATVTDARAVTDGALAAVPAGSLGADVAARVGETLSRLRTRIDAGELGLNRMYLGYMGVSNEVMTAERAAASAAVSEGVPARTVRAVQDVQTVAQLAQDAARQMPLYLGSLFATDNTLIGARLAWETGWLSYTDAKRQMGELSQESLRAAWERVERSELMAEMDALLTPSDDPVVFVTDIDRMTDVLFRSSDRDAMLGELVDTAVDSVLSLAAADREEAADDLRSTLALGIGLLAASALGAWWLGRTVARSLGLLAGQATQISRGELVEVEVLGPREVRTVSAALGEAVGGLRRIQDQAQAVARGDLGDALLEQPLPGPLGEVVHASIRQIVTSVRQREDLQFALAHQATHDPLTELPNRTQALTLVTSALHRARRSGAMTGLLFVDLDGFKAVNDGHGHAAGDTVLREVAARLRSLVRPGDVVCRLGGDEFVVLVEPVRAERDLMDLAHRLIAGIGEPVDVPGGRVRVGASIGVAVGRDGGADADVLFAEAGTAASRAKQHGRGRAEIFDETLRRQLAARAETEAAIAAALDGGGMRLVYQPVVDVAGGRLHGFEALLRWERDGVPVPPDQFIPVAEASSLICDVDRWVLHEATRQLAAWRARTTPPPGAPEPTMAVNVSGRHLTDRRVVADVAGALAASGLPPHLLVLEVTETVLVDDPVALTHLAELRALGVAIAIDDFGTGYTSIGQLRQMPVDTLKIDRSFVTSPDPGQRELVALVIRAAHTFGLDVVAEGVEEPEQLERLREQGCDHAQGYLLHRPLPAEAAGALLRPATPPALPAPRPAGTPQAAATS</sequence>